<dbReference type="VEuPathDB" id="FungiDB:PC110_g22763"/>
<protein>
    <submittedName>
        <fullName evidence="1">Uncharacterized protein</fullName>
    </submittedName>
</protein>
<gene>
    <name evidence="1" type="ORF">PC129_g8185</name>
</gene>
<dbReference type="EMBL" id="RCMV01000235">
    <property type="protein sequence ID" value="KAG3221058.1"/>
    <property type="molecule type" value="Genomic_DNA"/>
</dbReference>
<name>A0A8T1IBD1_9STRA</name>
<comment type="caution">
    <text evidence="1">The sequence shown here is derived from an EMBL/GenBank/DDBJ whole genome shotgun (WGS) entry which is preliminary data.</text>
</comment>
<proteinExistence type="predicted"/>
<reference evidence="1" key="1">
    <citation type="submission" date="2018-05" db="EMBL/GenBank/DDBJ databases">
        <title>Effector identification in a new, highly contiguous assembly of the strawberry crown rot pathogen Phytophthora cactorum.</title>
        <authorList>
            <person name="Armitage A.D."/>
            <person name="Nellist C.F."/>
            <person name="Bates H."/>
            <person name="Vickerstaff R.J."/>
            <person name="Harrison R.J."/>
        </authorList>
    </citation>
    <scope>NUCLEOTIDE SEQUENCE</scope>
    <source>
        <strain evidence="1">P421</strain>
    </source>
</reference>
<dbReference type="Proteomes" id="UP000760860">
    <property type="component" value="Unassembled WGS sequence"/>
</dbReference>
<accession>A0A8T1IBD1</accession>
<evidence type="ECO:0000313" key="2">
    <source>
        <dbReference type="Proteomes" id="UP000760860"/>
    </source>
</evidence>
<sequence>MVAAMEAYLEEDCTLTLSQLVDNVFESSGVKLSTSTVSAKLASKLITLKQIRKEPLRAITT</sequence>
<organism evidence="1 2">
    <name type="scientific">Phytophthora cactorum</name>
    <dbReference type="NCBI Taxonomy" id="29920"/>
    <lineage>
        <taxon>Eukaryota</taxon>
        <taxon>Sar</taxon>
        <taxon>Stramenopiles</taxon>
        <taxon>Oomycota</taxon>
        <taxon>Peronosporomycetes</taxon>
        <taxon>Peronosporales</taxon>
        <taxon>Peronosporaceae</taxon>
        <taxon>Phytophthora</taxon>
    </lineage>
</organism>
<evidence type="ECO:0000313" key="1">
    <source>
        <dbReference type="EMBL" id="KAG3221058.1"/>
    </source>
</evidence>
<dbReference type="AlphaFoldDB" id="A0A8T1IBD1"/>